<dbReference type="SUPFAM" id="SSF47648">
    <property type="entry name" value="Nucleoside phosphorylase/phosphoribosyltransferase N-terminal domain"/>
    <property type="match status" value="1"/>
</dbReference>
<dbReference type="EMBL" id="JAEPRD010000082">
    <property type="protein sequence ID" value="KAG2200540.1"/>
    <property type="molecule type" value="Genomic_DNA"/>
</dbReference>
<dbReference type="OrthoDB" id="427800at2759"/>
<comment type="pathway">
    <text evidence="1">Amino-acid biosynthesis; L-tryptophan biosynthesis; L-tryptophan from chorismate: step 2/5.</text>
</comment>
<evidence type="ECO:0000313" key="12">
    <source>
        <dbReference type="EMBL" id="KAG2196346.1"/>
    </source>
</evidence>
<evidence type="ECO:0000256" key="4">
    <source>
        <dbReference type="ARBA" id="ARBA00022676"/>
    </source>
</evidence>
<dbReference type="GO" id="GO:0004048">
    <property type="term" value="F:anthranilate phosphoribosyltransferase activity"/>
    <property type="evidence" value="ECO:0007669"/>
    <property type="project" value="UniProtKB-EC"/>
</dbReference>
<dbReference type="EMBL" id="JAEPRD010000148">
    <property type="protein sequence ID" value="KAG2196346.1"/>
    <property type="molecule type" value="Genomic_DNA"/>
</dbReference>
<dbReference type="FunFam" id="3.40.1030.10:FF:000002">
    <property type="entry name" value="Anthranilate phosphoribosyltransferase"/>
    <property type="match status" value="1"/>
</dbReference>
<reference evidence="13" key="1">
    <citation type="submission" date="2020-12" db="EMBL/GenBank/DDBJ databases">
        <title>Metabolic potential, ecology and presence of endohyphal bacteria is reflected in genomic diversity of Mucoromycotina.</title>
        <authorList>
            <person name="Muszewska A."/>
            <person name="Okrasinska A."/>
            <person name="Steczkiewicz K."/>
            <person name="Drgas O."/>
            <person name="Orlowska M."/>
            <person name="Perlinska-Lenart U."/>
            <person name="Aleksandrzak-Piekarczyk T."/>
            <person name="Szatraj K."/>
            <person name="Zielenkiewicz U."/>
            <person name="Pilsyk S."/>
            <person name="Malc E."/>
            <person name="Mieczkowski P."/>
            <person name="Kruszewska J.S."/>
            <person name="Biernat P."/>
            <person name="Pawlowska J."/>
        </authorList>
    </citation>
    <scope>NUCLEOTIDE SEQUENCE</scope>
    <source>
        <strain evidence="13">WA0000017839</strain>
    </source>
</reference>
<proteinExistence type="inferred from homology"/>
<feature type="domain" description="Glycosyl transferase family 3 N-terminal" evidence="11">
    <location>
        <begin position="2"/>
        <end position="67"/>
    </location>
</feature>
<evidence type="ECO:0000313" key="14">
    <source>
        <dbReference type="Proteomes" id="UP000603453"/>
    </source>
</evidence>
<dbReference type="NCBIfam" id="TIGR01245">
    <property type="entry name" value="trpD"/>
    <property type="match status" value="1"/>
</dbReference>
<protein>
    <recommendedName>
        <fullName evidence="9">Anthranilate phosphoribosyltransferase</fullName>
        <ecNumber evidence="2">2.4.2.18</ecNumber>
    </recommendedName>
</protein>
<dbReference type="GO" id="GO:0000162">
    <property type="term" value="P:L-tryptophan biosynthetic process"/>
    <property type="evidence" value="ECO:0007669"/>
    <property type="project" value="UniProtKB-KW"/>
</dbReference>
<dbReference type="AlphaFoldDB" id="A0A8H7UYK6"/>
<dbReference type="GO" id="GO:0005829">
    <property type="term" value="C:cytosol"/>
    <property type="evidence" value="ECO:0007669"/>
    <property type="project" value="TreeGrafter"/>
</dbReference>
<evidence type="ECO:0000313" key="13">
    <source>
        <dbReference type="EMBL" id="KAG2200540.1"/>
    </source>
</evidence>
<dbReference type="InterPro" id="IPR035902">
    <property type="entry name" value="Nuc_phospho_transferase"/>
</dbReference>
<evidence type="ECO:0000256" key="8">
    <source>
        <dbReference type="ARBA" id="ARBA00061500"/>
    </source>
</evidence>
<keyword evidence="4" id="KW-0328">Glycosyltransferase</keyword>
<comment type="similarity">
    <text evidence="8">Belongs to the anthranilate phosphoribosyltransferase family.</text>
</comment>
<dbReference type="EC" id="2.4.2.18" evidence="2"/>
<evidence type="ECO:0000256" key="5">
    <source>
        <dbReference type="ARBA" id="ARBA00022679"/>
    </source>
</evidence>
<keyword evidence="6" id="KW-0822">Tryptophan biosynthesis</keyword>
<comment type="caution">
    <text evidence="13">The sequence shown here is derived from an EMBL/GenBank/DDBJ whole genome shotgun (WGS) entry which is preliminary data.</text>
</comment>
<keyword evidence="5" id="KW-0808">Transferase</keyword>
<dbReference type="Pfam" id="PF00591">
    <property type="entry name" value="Glycos_transf_3"/>
    <property type="match status" value="1"/>
</dbReference>
<feature type="domain" description="Glycosyl transferase family 3" evidence="10">
    <location>
        <begin position="81"/>
        <end position="336"/>
    </location>
</feature>
<dbReference type="Proteomes" id="UP000603453">
    <property type="component" value="Unassembled WGS sequence"/>
</dbReference>
<evidence type="ECO:0000256" key="6">
    <source>
        <dbReference type="ARBA" id="ARBA00022822"/>
    </source>
</evidence>
<name>A0A8H7UYK6_9FUNG</name>
<dbReference type="InterPro" id="IPR017459">
    <property type="entry name" value="Glycosyl_Trfase_fam3_N_dom"/>
</dbReference>
<dbReference type="HAMAP" id="MF_00211">
    <property type="entry name" value="TrpD"/>
    <property type="match status" value="1"/>
</dbReference>
<dbReference type="InterPro" id="IPR005940">
    <property type="entry name" value="Anthranilate_Pribosyl_Tfrase"/>
</dbReference>
<gene>
    <name evidence="12" type="ORF">INT47_010781</name>
    <name evidence="13" type="ORF">INT47_012326</name>
</gene>
<dbReference type="Pfam" id="PF02885">
    <property type="entry name" value="Glycos_trans_3N"/>
    <property type="match status" value="1"/>
</dbReference>
<evidence type="ECO:0000256" key="2">
    <source>
        <dbReference type="ARBA" id="ARBA00011948"/>
    </source>
</evidence>
<dbReference type="SUPFAM" id="SSF52418">
    <property type="entry name" value="Nucleoside phosphorylase/phosphoribosyltransferase catalytic domain"/>
    <property type="match status" value="1"/>
</dbReference>
<keyword evidence="7" id="KW-0057">Aromatic amino acid biosynthesis</keyword>
<dbReference type="Gene3D" id="3.40.1030.10">
    <property type="entry name" value="Nucleoside phosphorylase/phosphoribosyltransferase catalytic domain"/>
    <property type="match status" value="1"/>
</dbReference>
<evidence type="ECO:0000256" key="1">
    <source>
        <dbReference type="ARBA" id="ARBA00004907"/>
    </source>
</evidence>
<accession>A0A8H7UYK6</accession>
<dbReference type="PANTHER" id="PTHR43285:SF2">
    <property type="entry name" value="ANTHRANILATE PHOSPHORIBOSYLTRANSFERASE"/>
    <property type="match status" value="1"/>
</dbReference>
<evidence type="ECO:0000259" key="11">
    <source>
        <dbReference type="Pfam" id="PF02885"/>
    </source>
</evidence>
<dbReference type="InterPro" id="IPR036320">
    <property type="entry name" value="Glycosyl_Trfase_fam3_N_dom_sf"/>
</dbReference>
<evidence type="ECO:0000256" key="9">
    <source>
        <dbReference type="ARBA" id="ARBA00071401"/>
    </source>
</evidence>
<evidence type="ECO:0000256" key="7">
    <source>
        <dbReference type="ARBA" id="ARBA00023141"/>
    </source>
</evidence>
<keyword evidence="14" id="KW-1185">Reference proteome</keyword>
<dbReference type="InterPro" id="IPR000312">
    <property type="entry name" value="Glycosyl_Trfase_fam3"/>
</dbReference>
<evidence type="ECO:0000256" key="3">
    <source>
        <dbReference type="ARBA" id="ARBA00022605"/>
    </source>
</evidence>
<evidence type="ECO:0000259" key="10">
    <source>
        <dbReference type="Pfam" id="PF00591"/>
    </source>
</evidence>
<sequence length="349" mass="37106">MKTIIKTLVHEPSQFTPADAERAIHEIMKGEASAGQISAFLISLKLQGLDNDPAMVAACATAMRSHALSISYTGFEHLVDNVVDIVGTGGDGHDTYNVSTTASIVAAGAGAKVAKHGNRAASSKSGSADLMEAHGCQIARVQPNQVAGILDRTNFCFLFAQTYHPAMKHVAALRKEIAIPTVFNMLGPMSNPAKPARVVVGVHSPEIGELMANALQLTGVQEALVVCGSERLDEISTAGETSYWRIHGTGEMTKGNLHPTRDFGLEVHPLSQVKGGDCHENVEILKRLLNNELEQGDPILDFVLLNAGALLVVAGIATDFKDGVAKARESIRSGNAKKVLASFRQETQQ</sequence>
<dbReference type="PANTHER" id="PTHR43285">
    <property type="entry name" value="ANTHRANILATE PHOSPHORIBOSYLTRANSFERASE"/>
    <property type="match status" value="1"/>
</dbReference>
<dbReference type="Gene3D" id="1.20.970.10">
    <property type="entry name" value="Transferase, Pyrimidine Nucleoside Phosphorylase, Chain C"/>
    <property type="match status" value="1"/>
</dbReference>
<organism evidence="13 14">
    <name type="scientific">Mucor saturninus</name>
    <dbReference type="NCBI Taxonomy" id="64648"/>
    <lineage>
        <taxon>Eukaryota</taxon>
        <taxon>Fungi</taxon>
        <taxon>Fungi incertae sedis</taxon>
        <taxon>Mucoromycota</taxon>
        <taxon>Mucoromycotina</taxon>
        <taxon>Mucoromycetes</taxon>
        <taxon>Mucorales</taxon>
        <taxon>Mucorineae</taxon>
        <taxon>Mucoraceae</taxon>
        <taxon>Mucor</taxon>
    </lineage>
</organism>
<keyword evidence="3" id="KW-0028">Amino-acid biosynthesis</keyword>